<dbReference type="SMART" id="SM00086">
    <property type="entry name" value="PAC"/>
    <property type="match status" value="2"/>
</dbReference>
<evidence type="ECO:0000313" key="7">
    <source>
        <dbReference type="Proteomes" id="UP000632377"/>
    </source>
</evidence>
<dbReference type="SUPFAM" id="SSF55073">
    <property type="entry name" value="Nucleotide cyclase"/>
    <property type="match status" value="1"/>
</dbReference>
<dbReference type="PANTHER" id="PTHR44757:SF2">
    <property type="entry name" value="BIOFILM ARCHITECTURE MAINTENANCE PROTEIN MBAA"/>
    <property type="match status" value="1"/>
</dbReference>
<evidence type="ECO:0000313" key="6">
    <source>
        <dbReference type="EMBL" id="MBL4934433.1"/>
    </source>
</evidence>
<dbReference type="SMART" id="SM00267">
    <property type="entry name" value="GGDEF"/>
    <property type="match status" value="1"/>
</dbReference>
<feature type="domain" description="PAC" evidence="3">
    <location>
        <begin position="67"/>
        <end position="119"/>
    </location>
</feature>
<dbReference type="InterPro" id="IPR035919">
    <property type="entry name" value="EAL_sf"/>
</dbReference>
<dbReference type="EMBL" id="JAESWC010000001">
    <property type="protein sequence ID" value="MBL4934433.1"/>
    <property type="molecule type" value="Genomic_DNA"/>
</dbReference>
<organism evidence="6 7">
    <name type="scientific">Clostridium rhizosphaerae</name>
    <dbReference type="NCBI Taxonomy" id="2803861"/>
    <lineage>
        <taxon>Bacteria</taxon>
        <taxon>Bacillati</taxon>
        <taxon>Bacillota</taxon>
        <taxon>Clostridia</taxon>
        <taxon>Eubacteriales</taxon>
        <taxon>Clostridiaceae</taxon>
        <taxon>Clostridium</taxon>
    </lineage>
</organism>
<reference evidence="6 7" key="1">
    <citation type="submission" date="2021-01" db="EMBL/GenBank/DDBJ databases">
        <title>Genome public.</title>
        <authorList>
            <person name="Liu C."/>
            <person name="Sun Q."/>
        </authorList>
    </citation>
    <scope>NUCLEOTIDE SEQUENCE [LARGE SCALE GENOMIC DNA]</scope>
    <source>
        <strain evidence="6 7">YIM B02515</strain>
    </source>
</reference>
<proteinExistence type="predicted"/>
<evidence type="ECO:0000259" key="3">
    <source>
        <dbReference type="PROSITE" id="PS50113"/>
    </source>
</evidence>
<dbReference type="PROSITE" id="PS50113">
    <property type="entry name" value="PAC"/>
    <property type="match status" value="2"/>
</dbReference>
<dbReference type="PROSITE" id="PS50112">
    <property type="entry name" value="PAS"/>
    <property type="match status" value="2"/>
</dbReference>
<feature type="domain" description="EAL" evidence="4">
    <location>
        <begin position="457"/>
        <end position="711"/>
    </location>
</feature>
<keyword evidence="1" id="KW-0175">Coiled coil</keyword>
<evidence type="ECO:0000259" key="4">
    <source>
        <dbReference type="PROSITE" id="PS50883"/>
    </source>
</evidence>
<dbReference type="SUPFAM" id="SSF55785">
    <property type="entry name" value="PYP-like sensor domain (PAS domain)"/>
    <property type="match status" value="2"/>
</dbReference>
<dbReference type="InterPro" id="IPR000160">
    <property type="entry name" value="GGDEF_dom"/>
</dbReference>
<gene>
    <name evidence="6" type="ORF">JK636_01525</name>
</gene>
<dbReference type="SUPFAM" id="SSF141868">
    <property type="entry name" value="EAL domain-like"/>
    <property type="match status" value="1"/>
</dbReference>
<keyword evidence="7" id="KW-1185">Reference proteome</keyword>
<evidence type="ECO:0000259" key="2">
    <source>
        <dbReference type="PROSITE" id="PS50112"/>
    </source>
</evidence>
<dbReference type="Proteomes" id="UP000632377">
    <property type="component" value="Unassembled WGS sequence"/>
</dbReference>
<dbReference type="Gene3D" id="3.30.70.270">
    <property type="match status" value="1"/>
</dbReference>
<dbReference type="CDD" id="cd01948">
    <property type="entry name" value="EAL"/>
    <property type="match status" value="1"/>
</dbReference>
<dbReference type="CDD" id="cd00130">
    <property type="entry name" value="PAS"/>
    <property type="match status" value="2"/>
</dbReference>
<accession>A0ABS1T8T6</accession>
<feature type="domain" description="PAC" evidence="3">
    <location>
        <begin position="231"/>
        <end position="283"/>
    </location>
</feature>
<dbReference type="InterPro" id="IPR000700">
    <property type="entry name" value="PAS-assoc_C"/>
</dbReference>
<dbReference type="InterPro" id="IPR001633">
    <property type="entry name" value="EAL_dom"/>
</dbReference>
<dbReference type="PROSITE" id="PS50887">
    <property type="entry name" value="GGDEF"/>
    <property type="match status" value="1"/>
</dbReference>
<dbReference type="Gene3D" id="3.20.20.450">
    <property type="entry name" value="EAL domain"/>
    <property type="match status" value="1"/>
</dbReference>
<feature type="domain" description="PAS" evidence="2">
    <location>
        <begin position="155"/>
        <end position="227"/>
    </location>
</feature>
<dbReference type="SMART" id="SM00052">
    <property type="entry name" value="EAL"/>
    <property type="match status" value="1"/>
</dbReference>
<dbReference type="SMART" id="SM00091">
    <property type="entry name" value="PAS"/>
    <property type="match status" value="2"/>
</dbReference>
<feature type="domain" description="GGDEF" evidence="5">
    <location>
        <begin position="315"/>
        <end position="448"/>
    </location>
</feature>
<dbReference type="Pfam" id="PF08447">
    <property type="entry name" value="PAS_3"/>
    <property type="match status" value="1"/>
</dbReference>
<feature type="domain" description="PAS" evidence="2">
    <location>
        <begin position="2"/>
        <end position="57"/>
    </location>
</feature>
<dbReference type="InterPro" id="IPR035965">
    <property type="entry name" value="PAS-like_dom_sf"/>
</dbReference>
<dbReference type="InterPro" id="IPR029787">
    <property type="entry name" value="Nucleotide_cyclase"/>
</dbReference>
<dbReference type="Pfam" id="PF00563">
    <property type="entry name" value="EAL"/>
    <property type="match status" value="1"/>
</dbReference>
<dbReference type="InterPro" id="IPR013767">
    <property type="entry name" value="PAS_fold"/>
</dbReference>
<sequence>MGIELINNTLNNLDIFIIVWDREENIINFNKYSESISGYLQEEVIGKKWVGTLFEKDRGAYFNIKKQSYERKLQCKDGQEVYVWWNNIAFQDETAKSEKVISIGMDITKQKQTEQELMNSYEELEAVYEELAATEEEIKQNYFDLQNKEEQLRISDERYRLALDGARDAIWDWDIKRNKAFTSSRWREMLGYTEEDLRVDHLTWKELIHSDDKERAFKAQKDHLDGKTPFYTSEYRLRMKNGEYKWVMVRGKALRDEEGNPIRIAGSQTDITERKNFEEKINFMAYYDSLTGLNNRAMLEMRLNKSLHESKQNNLRGAVLFLDLDNFKSVNDTHGHSAGDEILKGVAAILKTFENDNIVISRFGGDEFVIMIHNIQSNEQVTNLAKDIVKSVNKCWLVQGREFYSTVSVGIVFYDSKNCDTQSILSNADCAMYSVKKSGKDNYNVFTMEMNSKLKGRIEIENYLRHALEYNELSLHYQPQIDQKTKEIIGVEALIRWNHPTKGLIPPNDFIPIAEETGLIVSIGDWVLREACRQNKLWQDMGYHKVCISVNLSANQLKQPGLVEKIRDVLIETELEPKWLCLEITESIAISDIEFAVKMLTDLKEIGISIALDDFGTGFSSLSYLRRLPINTIKIDKSFVDEINENTYAAAITEAIIVMSHKMNMNVIAEGVETKMQHEFLLNENCDMAQGYLFSRPLPAGSVESVMRNRIVSI</sequence>
<dbReference type="InterPro" id="IPR001610">
    <property type="entry name" value="PAC"/>
</dbReference>
<dbReference type="Gene3D" id="3.30.450.20">
    <property type="entry name" value="PAS domain"/>
    <property type="match status" value="2"/>
</dbReference>
<dbReference type="RefSeq" id="WP_202747069.1">
    <property type="nucleotide sequence ID" value="NZ_JAESWC010000001.1"/>
</dbReference>
<name>A0ABS1T8T6_9CLOT</name>
<protein>
    <submittedName>
        <fullName evidence="6">EAL domain-containing protein</fullName>
    </submittedName>
</protein>
<feature type="coiled-coil region" evidence="1">
    <location>
        <begin position="107"/>
        <end position="148"/>
    </location>
</feature>
<dbReference type="NCBIfam" id="TIGR00229">
    <property type="entry name" value="sensory_box"/>
    <property type="match status" value="2"/>
</dbReference>
<dbReference type="InterPro" id="IPR043128">
    <property type="entry name" value="Rev_trsase/Diguanyl_cyclase"/>
</dbReference>
<dbReference type="CDD" id="cd01949">
    <property type="entry name" value="GGDEF"/>
    <property type="match status" value="1"/>
</dbReference>
<evidence type="ECO:0000256" key="1">
    <source>
        <dbReference type="SAM" id="Coils"/>
    </source>
</evidence>
<dbReference type="Pfam" id="PF00989">
    <property type="entry name" value="PAS"/>
    <property type="match status" value="1"/>
</dbReference>
<dbReference type="PROSITE" id="PS50883">
    <property type="entry name" value="EAL"/>
    <property type="match status" value="1"/>
</dbReference>
<dbReference type="InterPro" id="IPR013655">
    <property type="entry name" value="PAS_fold_3"/>
</dbReference>
<dbReference type="PANTHER" id="PTHR44757">
    <property type="entry name" value="DIGUANYLATE CYCLASE DGCP"/>
    <property type="match status" value="1"/>
</dbReference>
<comment type="caution">
    <text evidence="6">The sequence shown here is derived from an EMBL/GenBank/DDBJ whole genome shotgun (WGS) entry which is preliminary data.</text>
</comment>
<evidence type="ECO:0000259" key="5">
    <source>
        <dbReference type="PROSITE" id="PS50887"/>
    </source>
</evidence>
<dbReference type="Pfam" id="PF00990">
    <property type="entry name" value="GGDEF"/>
    <property type="match status" value="1"/>
</dbReference>
<dbReference type="InterPro" id="IPR000014">
    <property type="entry name" value="PAS"/>
</dbReference>
<dbReference type="InterPro" id="IPR052155">
    <property type="entry name" value="Biofilm_reg_signaling"/>
</dbReference>
<dbReference type="NCBIfam" id="TIGR00254">
    <property type="entry name" value="GGDEF"/>
    <property type="match status" value="1"/>
</dbReference>